<dbReference type="PANTHER" id="PTHR43023">
    <property type="entry name" value="PROTEIN TRIGALACTOSYLDIACYLGLYCEROL 3, CHLOROPLASTIC"/>
    <property type="match status" value="1"/>
</dbReference>
<keyword evidence="5" id="KW-1185">Reference proteome</keyword>
<evidence type="ECO:0000313" key="5">
    <source>
        <dbReference type="Proteomes" id="UP001445335"/>
    </source>
</evidence>
<evidence type="ECO:0000313" key="4">
    <source>
        <dbReference type="EMBL" id="KAK9822692.1"/>
    </source>
</evidence>
<dbReference type="Pfam" id="PF00005">
    <property type="entry name" value="ABC_tran"/>
    <property type="match status" value="1"/>
</dbReference>
<dbReference type="SUPFAM" id="SSF52540">
    <property type="entry name" value="P-loop containing nucleoside triphosphate hydrolases"/>
    <property type="match status" value="1"/>
</dbReference>
<dbReference type="InterPro" id="IPR027417">
    <property type="entry name" value="P-loop_NTPase"/>
</dbReference>
<protein>
    <recommendedName>
        <fullName evidence="3">ABC transporter domain-containing protein</fullName>
    </recommendedName>
</protein>
<dbReference type="Gene3D" id="3.40.50.300">
    <property type="entry name" value="P-loop containing nucleotide triphosphate hydrolases"/>
    <property type="match status" value="1"/>
</dbReference>
<reference evidence="4 5" key="1">
    <citation type="journal article" date="2024" name="Nat. Commun.">
        <title>Phylogenomics reveals the evolutionary origins of lichenization in chlorophyte algae.</title>
        <authorList>
            <person name="Puginier C."/>
            <person name="Libourel C."/>
            <person name="Otte J."/>
            <person name="Skaloud P."/>
            <person name="Haon M."/>
            <person name="Grisel S."/>
            <person name="Petersen M."/>
            <person name="Berrin J.G."/>
            <person name="Delaux P.M."/>
            <person name="Dal Grande F."/>
            <person name="Keller J."/>
        </authorList>
    </citation>
    <scope>NUCLEOTIDE SEQUENCE [LARGE SCALE GENOMIC DNA]</scope>
    <source>
        <strain evidence="4 5">SAG 245.80</strain>
    </source>
</reference>
<feature type="domain" description="ABC transporter" evidence="3">
    <location>
        <begin position="62"/>
        <end position="144"/>
    </location>
</feature>
<dbReference type="EMBL" id="JALJOU010000084">
    <property type="protein sequence ID" value="KAK9822692.1"/>
    <property type="molecule type" value="Genomic_DNA"/>
</dbReference>
<accession>A0AAW1QN75</accession>
<dbReference type="GO" id="GO:0016887">
    <property type="term" value="F:ATP hydrolysis activity"/>
    <property type="evidence" value="ECO:0007669"/>
    <property type="project" value="InterPro"/>
</dbReference>
<dbReference type="AlphaFoldDB" id="A0AAW1QN75"/>
<evidence type="ECO:0000256" key="2">
    <source>
        <dbReference type="SAM" id="MobiDB-lite"/>
    </source>
</evidence>
<organism evidence="4 5">
    <name type="scientific">Elliptochloris bilobata</name>
    <dbReference type="NCBI Taxonomy" id="381761"/>
    <lineage>
        <taxon>Eukaryota</taxon>
        <taxon>Viridiplantae</taxon>
        <taxon>Chlorophyta</taxon>
        <taxon>core chlorophytes</taxon>
        <taxon>Trebouxiophyceae</taxon>
        <taxon>Trebouxiophyceae incertae sedis</taxon>
        <taxon>Elliptochloris clade</taxon>
        <taxon>Elliptochloris</taxon>
    </lineage>
</organism>
<proteinExistence type="predicted"/>
<evidence type="ECO:0000256" key="1">
    <source>
        <dbReference type="ARBA" id="ARBA00022448"/>
    </source>
</evidence>
<dbReference type="Proteomes" id="UP001445335">
    <property type="component" value="Unassembled WGS sequence"/>
</dbReference>
<feature type="non-terminal residue" evidence="4">
    <location>
        <position position="155"/>
    </location>
</feature>
<dbReference type="InterPro" id="IPR003439">
    <property type="entry name" value="ABC_transporter-like_ATP-bd"/>
</dbReference>
<gene>
    <name evidence="4" type="ORF">WJX81_002019</name>
</gene>
<comment type="caution">
    <text evidence="4">The sequence shown here is derived from an EMBL/GenBank/DDBJ whole genome shotgun (WGS) entry which is preliminary data.</text>
</comment>
<feature type="region of interest" description="Disordered" evidence="2">
    <location>
        <begin position="6"/>
        <end position="27"/>
    </location>
</feature>
<dbReference type="GO" id="GO:0005524">
    <property type="term" value="F:ATP binding"/>
    <property type="evidence" value="ECO:0007669"/>
    <property type="project" value="InterPro"/>
</dbReference>
<sequence length="155" mass="16417">MCAVRCSRSGAWGSSSEGKGAELSVRPSDPGLAAQVFAPEDDSDVLIELRNVWKSFGPNDILRGCNIKIRRGEAVGIIGGSGTGKSTTLRIMAGLLAPDRGEVRILGTPRRGLLSDDAELAARLSVGMVFQNGALFDSLTVGENVGFLLYEHTRL</sequence>
<evidence type="ECO:0000259" key="3">
    <source>
        <dbReference type="Pfam" id="PF00005"/>
    </source>
</evidence>
<name>A0AAW1QN75_9CHLO</name>
<keyword evidence="1" id="KW-0813">Transport</keyword>
<dbReference type="PANTHER" id="PTHR43023:SF3">
    <property type="entry name" value="PROTEIN TRIGALACTOSYLDIACYLGLYCEROL 3, CHLOROPLASTIC"/>
    <property type="match status" value="1"/>
</dbReference>